<comment type="subcellular location">
    <subcellularLocation>
        <location evidence="1">Membrane</location>
        <topology evidence="1">Multi-pass membrane protein</topology>
    </subcellularLocation>
</comment>
<dbReference type="PANTHER" id="PTHR42865">
    <property type="entry name" value="PROTON/GLUTAMATE-ASPARTATE SYMPORTER"/>
    <property type="match status" value="1"/>
</dbReference>
<organism evidence="10 11">
    <name type="scientific">Entomoplasma ellychniae</name>
    <dbReference type="NCBI Taxonomy" id="2114"/>
    <lineage>
        <taxon>Bacteria</taxon>
        <taxon>Bacillati</taxon>
        <taxon>Mycoplasmatota</taxon>
        <taxon>Mollicutes</taxon>
        <taxon>Entomoplasmatales</taxon>
        <taxon>Entomoplasmataceae</taxon>
        <taxon>Entomoplasma</taxon>
    </lineage>
</organism>
<dbReference type="InterPro" id="IPR001991">
    <property type="entry name" value="Na-dicarboxylate_symporter"/>
</dbReference>
<evidence type="ECO:0000256" key="1">
    <source>
        <dbReference type="ARBA" id="ARBA00004141"/>
    </source>
</evidence>
<evidence type="ECO:0000313" key="11">
    <source>
        <dbReference type="Proteomes" id="UP000239010"/>
    </source>
</evidence>
<evidence type="ECO:0000256" key="5">
    <source>
        <dbReference type="ARBA" id="ARBA00022692"/>
    </source>
</evidence>
<evidence type="ECO:0000256" key="9">
    <source>
        <dbReference type="SAM" id="Phobius"/>
    </source>
</evidence>
<feature type="transmembrane region" description="Helical" evidence="9">
    <location>
        <begin position="260"/>
        <end position="286"/>
    </location>
</feature>
<feature type="transmembrane region" description="Helical" evidence="9">
    <location>
        <begin position="307"/>
        <end position="329"/>
    </location>
</feature>
<dbReference type="RefSeq" id="WP_104205687.1">
    <property type="nucleotide sequence ID" value="NZ_PHND01000001.1"/>
</dbReference>
<dbReference type="GO" id="GO:0015293">
    <property type="term" value="F:symporter activity"/>
    <property type="evidence" value="ECO:0007669"/>
    <property type="project" value="InterPro"/>
</dbReference>
<keyword evidence="4" id="KW-0813">Transport</keyword>
<dbReference type="SUPFAM" id="SSF118215">
    <property type="entry name" value="Proton glutamate symport protein"/>
    <property type="match status" value="1"/>
</dbReference>
<gene>
    <name evidence="10" type="ORF">EELLY_v1c02190</name>
</gene>
<comment type="similarity">
    <text evidence="2">Belongs to the dicarboxylate/amino acid:cation symporter (DAACS) (TC 2.A.23) family.</text>
</comment>
<keyword evidence="7 9" id="KW-0472">Membrane</keyword>
<dbReference type="GO" id="GO:0015184">
    <property type="term" value="F:L-cystine transmembrane transporter activity"/>
    <property type="evidence" value="ECO:0007669"/>
    <property type="project" value="TreeGrafter"/>
</dbReference>
<keyword evidence="11" id="KW-1185">Reference proteome</keyword>
<sequence>MLLSSFRETFLEKFLSISTWQSLLAILIFFGLMSGFWYGLKKIKIKFVYRILIGMLIGFIVGITIQIIIGFPGGSWFSHSGNSAWAMIDGNWIDISKYYVSNGEGFVSISSIVDLENAAELIKGTIFSDNNGTEAFVNAIVSDQSIKQGVHWVIEFNVWASLLKQVFINGILLITVPVVFIAIFKVVATPGTKGLGRISGKAVAILLINVAIAFTITFWLGYFLKIGNGLNFDNQLQGGSGTTDSKSLPSIIWGYVPSNFVVAFSAAAVLPIIVLAVLFGTATKFVRKKHPESMNNLMNFMNRAWDIIMSVLMMFMKIMPLAVMAMLATSITTRAIGALGSIGLILAVGYIGLFVMLGFMTLILFVSGINIKAWWKYAWRPLIQGFSTQSSNATLPITMQTLNSEMKVSDKVVSIVAPLSTSLGLVACAGVQAGLIMSVLHTGSDSVSQMNIFAYFIMGLFTTVVASIGIAGVPGTATVVTFAVLNGIGFGPYFAPVYAIFGAIDGLFDMGRTATNVTGGVFAATLVAKEEGLFENETELISAKKLESIKDKISKKESKKSRKIFRKNKN</sequence>
<evidence type="ECO:0000256" key="6">
    <source>
        <dbReference type="ARBA" id="ARBA00022989"/>
    </source>
</evidence>
<evidence type="ECO:0000256" key="4">
    <source>
        <dbReference type="ARBA" id="ARBA00022448"/>
    </source>
</evidence>
<reference evidence="10 11" key="1">
    <citation type="submission" date="2017-11" db="EMBL/GenBank/DDBJ databases">
        <title>Genome sequence of Entomoplasma ellychniae ELCN-1 (ATCC 43707).</title>
        <authorList>
            <person name="Lo W.-S."/>
            <person name="Gasparich G.E."/>
            <person name="Kuo C.-H."/>
        </authorList>
    </citation>
    <scope>NUCLEOTIDE SEQUENCE [LARGE SCALE GENOMIC DNA]</scope>
    <source>
        <strain evidence="10 11">ELCN-1</strain>
    </source>
</reference>
<dbReference type="PRINTS" id="PR00173">
    <property type="entry name" value="EDTRNSPORT"/>
</dbReference>
<dbReference type="AlphaFoldDB" id="A0A8E2QYD2"/>
<evidence type="ECO:0000313" key="10">
    <source>
        <dbReference type="EMBL" id="PPE04539.1"/>
    </source>
</evidence>
<dbReference type="PANTHER" id="PTHR42865:SF5">
    <property type="entry name" value="L-CYSTINE TRANSPORTER TCYP"/>
    <property type="match status" value="1"/>
</dbReference>
<name>A0A8E2QYD2_9MOLU</name>
<evidence type="ECO:0000256" key="7">
    <source>
        <dbReference type="ARBA" id="ARBA00023136"/>
    </source>
</evidence>
<dbReference type="Pfam" id="PF00375">
    <property type="entry name" value="SDF"/>
    <property type="match status" value="1"/>
</dbReference>
<feature type="transmembrane region" description="Helical" evidence="9">
    <location>
        <begin position="20"/>
        <end position="40"/>
    </location>
</feature>
<feature type="transmembrane region" description="Helical" evidence="9">
    <location>
        <begin position="335"/>
        <end position="365"/>
    </location>
</feature>
<evidence type="ECO:0000256" key="8">
    <source>
        <dbReference type="ARBA" id="ARBA00031293"/>
    </source>
</evidence>
<keyword evidence="6 9" id="KW-1133">Transmembrane helix</keyword>
<keyword evidence="5 9" id="KW-0812">Transmembrane</keyword>
<feature type="transmembrane region" description="Helical" evidence="9">
    <location>
        <begin position="47"/>
        <end position="69"/>
    </location>
</feature>
<dbReference type="Gene3D" id="1.10.3860.10">
    <property type="entry name" value="Sodium:dicarboxylate symporter"/>
    <property type="match status" value="1"/>
</dbReference>
<dbReference type="EMBL" id="PHND01000001">
    <property type="protein sequence ID" value="PPE04539.1"/>
    <property type="molecule type" value="Genomic_DNA"/>
</dbReference>
<proteinExistence type="inferred from homology"/>
<feature type="transmembrane region" description="Helical" evidence="9">
    <location>
        <begin position="479"/>
        <end position="504"/>
    </location>
</feature>
<feature type="transmembrane region" description="Helical" evidence="9">
    <location>
        <begin position="200"/>
        <end position="224"/>
    </location>
</feature>
<feature type="transmembrane region" description="Helical" evidence="9">
    <location>
        <begin position="415"/>
        <end position="440"/>
    </location>
</feature>
<dbReference type="InterPro" id="IPR036458">
    <property type="entry name" value="Na:dicarbo_symporter_sf"/>
</dbReference>
<evidence type="ECO:0000256" key="3">
    <source>
        <dbReference type="ARBA" id="ARBA00022031"/>
    </source>
</evidence>
<evidence type="ECO:0000256" key="2">
    <source>
        <dbReference type="ARBA" id="ARBA00006148"/>
    </source>
</evidence>
<dbReference type="Proteomes" id="UP000239010">
    <property type="component" value="Unassembled WGS sequence"/>
</dbReference>
<feature type="transmembrane region" description="Helical" evidence="9">
    <location>
        <begin position="452"/>
        <end position="473"/>
    </location>
</feature>
<accession>A0A8E2QYD2</accession>
<protein>
    <recommendedName>
        <fullName evidence="3">L-cystine uptake protein TcyP</fullName>
    </recommendedName>
    <alternativeName>
        <fullName evidence="8">Transporter of cystine TcyP</fullName>
    </alternativeName>
</protein>
<feature type="transmembrane region" description="Helical" evidence="9">
    <location>
        <begin position="166"/>
        <end position="188"/>
    </location>
</feature>
<comment type="caution">
    <text evidence="10">The sequence shown here is derived from an EMBL/GenBank/DDBJ whole genome shotgun (WGS) entry which is preliminary data.</text>
</comment>
<dbReference type="GO" id="GO:0005886">
    <property type="term" value="C:plasma membrane"/>
    <property type="evidence" value="ECO:0007669"/>
    <property type="project" value="TreeGrafter"/>
</dbReference>